<protein>
    <recommendedName>
        <fullName evidence="4">Lipoprotein</fullName>
    </recommendedName>
</protein>
<dbReference type="EMBL" id="CP117522">
    <property type="protein sequence ID" value="WNE95138.1"/>
    <property type="molecule type" value="Genomic_DNA"/>
</dbReference>
<feature type="chain" id="PRO_5046920514" description="Lipoprotein" evidence="1">
    <location>
        <begin position="22"/>
        <end position="150"/>
    </location>
</feature>
<dbReference type="Proteomes" id="UP001305606">
    <property type="component" value="Chromosome"/>
</dbReference>
<organism evidence="2 3">
    <name type="scientific">Streptomyces luomodiensis</name>
    <dbReference type="NCBI Taxonomy" id="3026192"/>
    <lineage>
        <taxon>Bacteria</taxon>
        <taxon>Bacillati</taxon>
        <taxon>Actinomycetota</taxon>
        <taxon>Actinomycetes</taxon>
        <taxon>Kitasatosporales</taxon>
        <taxon>Streptomycetaceae</taxon>
        <taxon>Streptomyces</taxon>
    </lineage>
</organism>
<feature type="signal peptide" evidence="1">
    <location>
        <begin position="1"/>
        <end position="21"/>
    </location>
</feature>
<name>A0ABY9URJ9_9ACTN</name>
<keyword evidence="1" id="KW-0732">Signal</keyword>
<evidence type="ECO:0000313" key="3">
    <source>
        <dbReference type="Proteomes" id="UP001305606"/>
    </source>
</evidence>
<reference evidence="2 3" key="1">
    <citation type="submission" date="2023-02" db="EMBL/GenBank/DDBJ databases">
        <title>Streptomyces sp. SCA4-21 with antifungal activity against Fusarium oxysporum f. sp. cubense, Streptomyces sp. SCA2-17 with antifungal activity against Fusarium oxysporum f. sp. cubense.</title>
        <authorList>
            <person name="Qi D."/>
        </authorList>
    </citation>
    <scope>NUCLEOTIDE SEQUENCE [LARGE SCALE GENOMIC DNA]</scope>
    <source>
        <strain evidence="2 3">SCA4-21</strain>
    </source>
</reference>
<gene>
    <name evidence="2" type="ORF">PS467_07150</name>
</gene>
<evidence type="ECO:0000313" key="2">
    <source>
        <dbReference type="EMBL" id="WNE95138.1"/>
    </source>
</evidence>
<accession>A0ABY9URJ9</accession>
<evidence type="ECO:0008006" key="4">
    <source>
        <dbReference type="Google" id="ProtNLM"/>
    </source>
</evidence>
<keyword evidence="3" id="KW-1185">Reference proteome</keyword>
<dbReference type="RefSeq" id="WP_311034500.1">
    <property type="nucleotide sequence ID" value="NZ_CP117522.1"/>
</dbReference>
<dbReference type="PROSITE" id="PS51257">
    <property type="entry name" value="PROKAR_LIPOPROTEIN"/>
    <property type="match status" value="1"/>
</dbReference>
<evidence type="ECO:0000256" key="1">
    <source>
        <dbReference type="SAM" id="SignalP"/>
    </source>
</evidence>
<sequence length="150" mass="15257">MSGRRTRTICAVSLMAVLAPAAVGCSDGGGSPSSQVSRASAAIASAKASAKAELDKIKGGAQAKREVKVGRVTHGAGGRAVAPLTVTNKSAHTANYAVEVTFRNADGDVVDAVVLRLSTVPPHRPTKATARSHRALTGRITAQVGTAVRY</sequence>
<proteinExistence type="predicted"/>